<dbReference type="EMBL" id="JADGJD010000541">
    <property type="protein sequence ID" value="KAJ3050209.1"/>
    <property type="molecule type" value="Genomic_DNA"/>
</dbReference>
<sequence>MNNKTYNVIGWQTSSQDFAAVFGYDGTSNGGDTFVGGTILVNVDGGQRILISFTKEYTIRTSQNRTSTAPPAEVMTHLQQAAWMNDAEILDVEWSLLGMWGRSGMVKVFTVDTADKDIVRFAQCEINSNDFRTGGTGGIDDDVETYAHWSRCVRTEMKIHILTPFSPPPPKQPNQNCTIPDPLIISSYSNVGHTCFPLTIQYQPDSIGALDIFNIHEYNHTSTSVVRVLAGRDRYSNRMLVDANDWLWDSFRNHTYDSDWAKLAKEEYMVFADKIASAVEGTTGVVISGDAMMIVYVVPAVPIILILIGTGFLALVATYIRFTTPVVFLAHWTEVLAAAVASEGGRREVRTDPAEEVDVDVKVRIGKEGGSGEEVGLRREEGMWVLVANGVVVGADDGDWKIGVLGDEKGWSERKSSLLKKG</sequence>
<accession>A0AAD5SCK6</accession>
<keyword evidence="1" id="KW-1133">Transmembrane helix</keyword>
<organism evidence="2 3">
    <name type="scientific">Rhizophlyctis rosea</name>
    <dbReference type="NCBI Taxonomy" id="64517"/>
    <lineage>
        <taxon>Eukaryota</taxon>
        <taxon>Fungi</taxon>
        <taxon>Fungi incertae sedis</taxon>
        <taxon>Chytridiomycota</taxon>
        <taxon>Chytridiomycota incertae sedis</taxon>
        <taxon>Chytridiomycetes</taxon>
        <taxon>Rhizophlyctidales</taxon>
        <taxon>Rhizophlyctidaceae</taxon>
        <taxon>Rhizophlyctis</taxon>
    </lineage>
</organism>
<keyword evidence="1" id="KW-0472">Membrane</keyword>
<reference evidence="2" key="1">
    <citation type="submission" date="2020-05" db="EMBL/GenBank/DDBJ databases">
        <title>Phylogenomic resolution of chytrid fungi.</title>
        <authorList>
            <person name="Stajich J.E."/>
            <person name="Amses K."/>
            <person name="Simmons R."/>
            <person name="Seto K."/>
            <person name="Myers J."/>
            <person name="Bonds A."/>
            <person name="Quandt C.A."/>
            <person name="Barry K."/>
            <person name="Liu P."/>
            <person name="Grigoriev I."/>
            <person name="Longcore J.E."/>
            <person name="James T.Y."/>
        </authorList>
    </citation>
    <scope>NUCLEOTIDE SEQUENCE</scope>
    <source>
        <strain evidence="2">JEL0318</strain>
    </source>
</reference>
<dbReference type="Proteomes" id="UP001212841">
    <property type="component" value="Unassembled WGS sequence"/>
</dbReference>
<proteinExistence type="predicted"/>
<protein>
    <submittedName>
        <fullName evidence="2">Uncharacterized protein</fullName>
    </submittedName>
</protein>
<keyword evidence="3" id="KW-1185">Reference proteome</keyword>
<evidence type="ECO:0000256" key="1">
    <source>
        <dbReference type="SAM" id="Phobius"/>
    </source>
</evidence>
<evidence type="ECO:0000313" key="3">
    <source>
        <dbReference type="Proteomes" id="UP001212841"/>
    </source>
</evidence>
<keyword evidence="1" id="KW-0812">Transmembrane</keyword>
<feature type="transmembrane region" description="Helical" evidence="1">
    <location>
        <begin position="293"/>
        <end position="320"/>
    </location>
</feature>
<gene>
    <name evidence="2" type="ORF">HK097_008818</name>
</gene>
<evidence type="ECO:0000313" key="2">
    <source>
        <dbReference type="EMBL" id="KAJ3050209.1"/>
    </source>
</evidence>
<comment type="caution">
    <text evidence="2">The sequence shown here is derived from an EMBL/GenBank/DDBJ whole genome shotgun (WGS) entry which is preliminary data.</text>
</comment>
<name>A0AAD5SCK6_9FUNG</name>
<dbReference type="AlphaFoldDB" id="A0AAD5SCK6"/>